<feature type="transmembrane region" description="Helical" evidence="6">
    <location>
        <begin position="7"/>
        <end position="23"/>
    </location>
</feature>
<comment type="subcellular location">
    <subcellularLocation>
        <location evidence="1">Cell membrane</location>
        <topology evidence="1">Multi-pass membrane protein</topology>
    </subcellularLocation>
</comment>
<evidence type="ECO:0000256" key="1">
    <source>
        <dbReference type="ARBA" id="ARBA00004651"/>
    </source>
</evidence>
<dbReference type="Proteomes" id="UP000243024">
    <property type="component" value="Unassembled WGS sequence"/>
</dbReference>
<dbReference type="GO" id="GO:0015658">
    <property type="term" value="F:branched-chain amino acid transmembrane transporter activity"/>
    <property type="evidence" value="ECO:0007669"/>
    <property type="project" value="InterPro"/>
</dbReference>
<dbReference type="PANTHER" id="PTHR30482:SF10">
    <property type="entry name" value="HIGH-AFFINITY BRANCHED-CHAIN AMINO ACID TRANSPORT PROTEIN BRAE"/>
    <property type="match status" value="1"/>
</dbReference>
<evidence type="ECO:0000256" key="6">
    <source>
        <dbReference type="SAM" id="Phobius"/>
    </source>
</evidence>
<comment type="caution">
    <text evidence="7">The sequence shown here is derived from an EMBL/GenBank/DDBJ whole genome shotgun (WGS) entry which is preliminary data.</text>
</comment>
<evidence type="ECO:0000313" key="7">
    <source>
        <dbReference type="EMBL" id="OAR04854.1"/>
    </source>
</evidence>
<feature type="transmembrane region" description="Helical" evidence="6">
    <location>
        <begin position="252"/>
        <end position="272"/>
    </location>
</feature>
<keyword evidence="5 6" id="KW-0472">Membrane</keyword>
<evidence type="ECO:0008006" key="9">
    <source>
        <dbReference type="Google" id="ProtNLM"/>
    </source>
</evidence>
<feature type="transmembrane region" description="Helical" evidence="6">
    <location>
        <begin position="29"/>
        <end position="49"/>
    </location>
</feature>
<sequence>MLKKGGFVLSAGLVVLLMVALIYQIKNKYYLDILFMTFFWASLAAAWNISGGYAGQFSLGHAAYVGIGAYSTALLYINFHVSPWIGMVVGGLFSALLALFIGVITVKVRGPFYTLITIAVAELLYISAIQLKELTHGSEGVSLPFKPGWVNMTFRERETYVVLALLFVALIYFITKTMERRRIGYYLIAIRENEDAARALGVPVKEMKLLATVLSAFLTAVGGAIYAMYIMFIEPDSVLSFAFSIQPALMSIIGGLGTSLGPLIGSFVLSPLDMFLRESFSHINGLNLLIYGFLLVLFVLFWPEGLWPNAVRVYRKWRSGGVETKS</sequence>
<gene>
    <name evidence="7" type="ORF">SA87_12325</name>
</gene>
<evidence type="ECO:0000256" key="3">
    <source>
        <dbReference type="ARBA" id="ARBA00022692"/>
    </source>
</evidence>
<accession>A0A179ITR4</accession>
<dbReference type="AlphaFoldDB" id="A0A179ITR4"/>
<dbReference type="Pfam" id="PF02653">
    <property type="entry name" value="BPD_transp_2"/>
    <property type="match status" value="1"/>
</dbReference>
<keyword evidence="4 6" id="KW-1133">Transmembrane helix</keyword>
<feature type="transmembrane region" description="Helical" evidence="6">
    <location>
        <begin position="61"/>
        <end position="79"/>
    </location>
</feature>
<protein>
    <recommendedName>
        <fullName evidence="9">Branched-chain amino acid ABC transporter permease</fullName>
    </recommendedName>
</protein>
<feature type="transmembrane region" description="Helical" evidence="6">
    <location>
        <begin position="85"/>
        <end position="105"/>
    </location>
</feature>
<name>A0A179ITR4_HYDSH</name>
<reference evidence="7 8" key="1">
    <citation type="submission" date="2015-09" db="EMBL/GenBank/DDBJ databases">
        <title>Draft genome sequence of Hydrogenibacillus schlegelii DSM 2000.</title>
        <authorList>
            <person name="Hemp J."/>
        </authorList>
    </citation>
    <scope>NUCLEOTIDE SEQUENCE [LARGE SCALE GENOMIC DNA]</scope>
    <source>
        <strain evidence="7 8">MA 48</strain>
    </source>
</reference>
<evidence type="ECO:0000256" key="2">
    <source>
        <dbReference type="ARBA" id="ARBA00022475"/>
    </source>
</evidence>
<dbReference type="PANTHER" id="PTHR30482">
    <property type="entry name" value="HIGH-AFFINITY BRANCHED-CHAIN AMINO ACID TRANSPORT SYSTEM PERMEASE"/>
    <property type="match status" value="1"/>
</dbReference>
<dbReference type="RefSeq" id="WP_066199535.1">
    <property type="nucleotide sequence ID" value="NZ_CBCSAS010000007.1"/>
</dbReference>
<dbReference type="GO" id="GO:0005886">
    <property type="term" value="C:plasma membrane"/>
    <property type="evidence" value="ECO:0007669"/>
    <property type="project" value="UniProtKB-SubCell"/>
</dbReference>
<proteinExistence type="predicted"/>
<feature type="transmembrane region" description="Helical" evidence="6">
    <location>
        <begin position="209"/>
        <end position="232"/>
    </location>
</feature>
<feature type="transmembrane region" description="Helical" evidence="6">
    <location>
        <begin position="159"/>
        <end position="175"/>
    </location>
</feature>
<dbReference type="InterPro" id="IPR001851">
    <property type="entry name" value="ABC_transp_permease"/>
</dbReference>
<keyword evidence="2" id="KW-1003">Cell membrane</keyword>
<keyword evidence="8" id="KW-1185">Reference proteome</keyword>
<keyword evidence="3 6" id="KW-0812">Transmembrane</keyword>
<dbReference type="CDD" id="cd06581">
    <property type="entry name" value="TM_PBP1_LivM_like"/>
    <property type="match status" value="1"/>
</dbReference>
<feature type="transmembrane region" description="Helical" evidence="6">
    <location>
        <begin position="112"/>
        <end position="131"/>
    </location>
</feature>
<evidence type="ECO:0000256" key="4">
    <source>
        <dbReference type="ARBA" id="ARBA00022989"/>
    </source>
</evidence>
<dbReference type="OrthoDB" id="9789927at2"/>
<feature type="transmembrane region" description="Helical" evidence="6">
    <location>
        <begin position="284"/>
        <end position="302"/>
    </location>
</feature>
<dbReference type="InterPro" id="IPR043428">
    <property type="entry name" value="LivM-like"/>
</dbReference>
<organism evidence="7 8">
    <name type="scientific">Hydrogenibacillus schlegelii</name>
    <name type="common">Bacillus schlegelii</name>
    <dbReference type="NCBI Taxonomy" id="1484"/>
    <lineage>
        <taxon>Bacteria</taxon>
        <taxon>Bacillati</taxon>
        <taxon>Bacillota</taxon>
        <taxon>Bacilli</taxon>
        <taxon>Bacillales</taxon>
        <taxon>Bacillales Family X. Incertae Sedis</taxon>
        <taxon>Hydrogenibacillus</taxon>
    </lineage>
</organism>
<dbReference type="STRING" id="1484.SA87_12325"/>
<dbReference type="EMBL" id="JXBB01000010">
    <property type="protein sequence ID" value="OAR04854.1"/>
    <property type="molecule type" value="Genomic_DNA"/>
</dbReference>
<evidence type="ECO:0000313" key="8">
    <source>
        <dbReference type="Proteomes" id="UP000243024"/>
    </source>
</evidence>
<evidence type="ECO:0000256" key="5">
    <source>
        <dbReference type="ARBA" id="ARBA00023136"/>
    </source>
</evidence>